<evidence type="ECO:0000313" key="2">
    <source>
        <dbReference type="Proteomes" id="UP000268093"/>
    </source>
</evidence>
<name>A0A433CZH5_9FUNG</name>
<keyword evidence="2" id="KW-1185">Reference proteome</keyword>
<accession>A0A433CZH5</accession>
<sequence length="163" mass="17851">MMCEQVPSAGRGYRQRWPTAPGLGGGVGPSSLFESAFNQTANAVGPGNPFAAGGDCALPYSIVKPYIFPVYSTKLQFYTGTGQVFILETCAYELLYISSQFAHRQLLFCLLPVSFLFNNQQGSSGLPFLSARPQPTRRKETTKQSPLTPRNCTWSKNKLPAVF</sequence>
<reference evidence="1 2" key="1">
    <citation type="journal article" date="2018" name="New Phytol.">
        <title>Phylogenomics of Endogonaceae and evolution of mycorrhizas within Mucoromycota.</title>
        <authorList>
            <person name="Chang Y."/>
            <person name="Desiro A."/>
            <person name="Na H."/>
            <person name="Sandor L."/>
            <person name="Lipzen A."/>
            <person name="Clum A."/>
            <person name="Barry K."/>
            <person name="Grigoriev I.V."/>
            <person name="Martin F.M."/>
            <person name="Stajich J.E."/>
            <person name="Smith M.E."/>
            <person name="Bonito G."/>
            <person name="Spatafora J.W."/>
        </authorList>
    </citation>
    <scope>NUCLEOTIDE SEQUENCE [LARGE SCALE GENOMIC DNA]</scope>
    <source>
        <strain evidence="1 2">GMNB39</strain>
    </source>
</reference>
<organism evidence="1 2">
    <name type="scientific">Jimgerdemannia flammicorona</name>
    <dbReference type="NCBI Taxonomy" id="994334"/>
    <lineage>
        <taxon>Eukaryota</taxon>
        <taxon>Fungi</taxon>
        <taxon>Fungi incertae sedis</taxon>
        <taxon>Mucoromycota</taxon>
        <taxon>Mucoromycotina</taxon>
        <taxon>Endogonomycetes</taxon>
        <taxon>Endogonales</taxon>
        <taxon>Endogonaceae</taxon>
        <taxon>Jimgerdemannia</taxon>
    </lineage>
</organism>
<evidence type="ECO:0000313" key="1">
    <source>
        <dbReference type="EMBL" id="RUP43961.1"/>
    </source>
</evidence>
<comment type="caution">
    <text evidence="1">The sequence shown here is derived from an EMBL/GenBank/DDBJ whole genome shotgun (WGS) entry which is preliminary data.</text>
</comment>
<protein>
    <submittedName>
        <fullName evidence="1">Uncharacterized protein</fullName>
    </submittedName>
</protein>
<proteinExistence type="predicted"/>
<dbReference type="Proteomes" id="UP000268093">
    <property type="component" value="Unassembled WGS sequence"/>
</dbReference>
<gene>
    <name evidence="1" type="ORF">BC936DRAFT_150137</name>
</gene>
<dbReference type="EMBL" id="RBNI01009931">
    <property type="protein sequence ID" value="RUP43961.1"/>
    <property type="molecule type" value="Genomic_DNA"/>
</dbReference>